<dbReference type="GO" id="GO:0015937">
    <property type="term" value="P:coenzyme A biosynthetic process"/>
    <property type="evidence" value="ECO:0007669"/>
    <property type="project" value="TreeGrafter"/>
</dbReference>
<dbReference type="GO" id="GO:0004633">
    <property type="term" value="F:phosphopantothenoylcysteine decarboxylase activity"/>
    <property type="evidence" value="ECO:0007669"/>
    <property type="project" value="TreeGrafter"/>
</dbReference>
<dbReference type="PANTHER" id="PTHR14359:SF6">
    <property type="entry name" value="PHOSPHOPANTOTHENOYLCYSTEINE DECARBOXYLASE"/>
    <property type="match status" value="1"/>
</dbReference>
<feature type="domain" description="Flavoprotein" evidence="1">
    <location>
        <begin position="1"/>
        <end position="117"/>
    </location>
</feature>
<accession>A0A6A8LTL1</accession>
<sequence length="119" mass="12957">KNVAVFLTGGIAVYKAANVVRGLIKKGFKVKVAMSEASQKFITPYTFQALTHEKVYTDLFEITDDNPIPHIELADWADFALIIPATANVIAKMANGIADDFITTTLLAIDTPKFVVPAM</sequence>
<dbReference type="SUPFAM" id="SSF52507">
    <property type="entry name" value="Homo-oligomeric flavin-containing Cys decarboxylases, HFCD"/>
    <property type="match status" value="1"/>
</dbReference>
<dbReference type="Pfam" id="PF02441">
    <property type="entry name" value="Flavoprotein"/>
    <property type="match status" value="1"/>
</dbReference>
<dbReference type="AlphaFoldDB" id="A0A6A8LTL1"/>
<name>A0A6A8LTL1_9LACO</name>
<comment type="caution">
    <text evidence="2">The sequence shown here is derived from an EMBL/GenBank/DDBJ whole genome shotgun (WGS) entry which is preliminary data.</text>
</comment>
<proteinExistence type="predicted"/>
<dbReference type="InterPro" id="IPR036551">
    <property type="entry name" value="Flavin_trans-like"/>
</dbReference>
<gene>
    <name evidence="2" type="ORF">GKC34_13000</name>
</gene>
<organism evidence="2 3">
    <name type="scientific">Ligilactobacillus salivarius</name>
    <dbReference type="NCBI Taxonomy" id="1624"/>
    <lineage>
        <taxon>Bacteria</taxon>
        <taxon>Bacillati</taxon>
        <taxon>Bacillota</taxon>
        <taxon>Bacilli</taxon>
        <taxon>Lactobacillales</taxon>
        <taxon>Lactobacillaceae</taxon>
        <taxon>Ligilactobacillus</taxon>
    </lineage>
</organism>
<dbReference type="EMBL" id="WKKZ01001133">
    <property type="protein sequence ID" value="MSE06621.1"/>
    <property type="molecule type" value="Genomic_DNA"/>
</dbReference>
<evidence type="ECO:0000313" key="2">
    <source>
        <dbReference type="EMBL" id="MSE06621.1"/>
    </source>
</evidence>
<evidence type="ECO:0000313" key="3">
    <source>
        <dbReference type="Proteomes" id="UP000437575"/>
    </source>
</evidence>
<reference evidence="2 3" key="1">
    <citation type="submission" date="2019-11" db="EMBL/GenBank/DDBJ databases">
        <title>Draft Genome Sequence of Plant Growth-Promoting Rhizosphere-Associated Bacteria.</title>
        <authorList>
            <person name="Vasilyev I.Y."/>
            <person name="Radchenko V."/>
            <person name="Ilnitskaya E.V."/>
        </authorList>
    </citation>
    <scope>NUCLEOTIDE SEQUENCE [LARGE SCALE GENOMIC DNA]</scope>
    <source>
        <strain evidence="2 3">VRA_1sq_f</strain>
    </source>
</reference>
<protein>
    <submittedName>
        <fullName evidence="2">Phosphopantothenoylcysteine decarboxylase</fullName>
    </submittedName>
</protein>
<dbReference type="Proteomes" id="UP000437575">
    <property type="component" value="Unassembled WGS sequence"/>
</dbReference>
<feature type="non-terminal residue" evidence="2">
    <location>
        <position position="1"/>
    </location>
</feature>
<dbReference type="PANTHER" id="PTHR14359">
    <property type="entry name" value="HOMO-OLIGOMERIC FLAVIN CONTAINING CYS DECARBOXYLASE FAMILY"/>
    <property type="match status" value="1"/>
</dbReference>
<evidence type="ECO:0000259" key="1">
    <source>
        <dbReference type="Pfam" id="PF02441"/>
    </source>
</evidence>
<feature type="non-terminal residue" evidence="2">
    <location>
        <position position="119"/>
    </location>
</feature>
<dbReference type="GO" id="GO:0071513">
    <property type="term" value="C:phosphopantothenoylcysteine decarboxylase complex"/>
    <property type="evidence" value="ECO:0007669"/>
    <property type="project" value="TreeGrafter"/>
</dbReference>
<dbReference type="GO" id="GO:0010181">
    <property type="term" value="F:FMN binding"/>
    <property type="evidence" value="ECO:0007669"/>
    <property type="project" value="TreeGrafter"/>
</dbReference>
<dbReference type="Gene3D" id="3.40.50.1950">
    <property type="entry name" value="Flavin prenyltransferase-like"/>
    <property type="match status" value="1"/>
</dbReference>
<dbReference type="InterPro" id="IPR003382">
    <property type="entry name" value="Flavoprotein"/>
</dbReference>